<keyword evidence="1" id="KW-0472">Membrane</keyword>
<proteinExistence type="predicted"/>
<keyword evidence="1" id="KW-0812">Transmembrane</keyword>
<dbReference type="EMBL" id="BART01023612">
    <property type="protein sequence ID" value="GAG94629.1"/>
    <property type="molecule type" value="Genomic_DNA"/>
</dbReference>
<name>X1BFC5_9ZZZZ</name>
<feature type="non-terminal residue" evidence="2">
    <location>
        <position position="1"/>
    </location>
</feature>
<organism evidence="2">
    <name type="scientific">marine sediment metagenome</name>
    <dbReference type="NCBI Taxonomy" id="412755"/>
    <lineage>
        <taxon>unclassified sequences</taxon>
        <taxon>metagenomes</taxon>
        <taxon>ecological metagenomes</taxon>
    </lineage>
</organism>
<gene>
    <name evidence="2" type="ORF">S01H4_42905</name>
</gene>
<keyword evidence="1" id="KW-1133">Transmembrane helix</keyword>
<dbReference type="AlphaFoldDB" id="X1BFC5"/>
<sequence length="110" mass="13339">LRKEWEEIMQDVQETTVSRKDILIRLLYTILYLLVFEIIKLIIQIIVVFQYIYLFITLSHNDPVRNFSNKLCTYTYDVMRYLTLNKNPRPFPFNDFPPAMEEPVEEVAFR</sequence>
<feature type="transmembrane region" description="Helical" evidence="1">
    <location>
        <begin position="26"/>
        <end position="56"/>
    </location>
</feature>
<dbReference type="Pfam" id="PF14333">
    <property type="entry name" value="DUF4389"/>
    <property type="match status" value="1"/>
</dbReference>
<reference evidence="2" key="1">
    <citation type="journal article" date="2014" name="Front. Microbiol.">
        <title>High frequency of phylogenetically diverse reductive dehalogenase-homologous genes in deep subseafloor sedimentary metagenomes.</title>
        <authorList>
            <person name="Kawai M."/>
            <person name="Futagami T."/>
            <person name="Toyoda A."/>
            <person name="Takaki Y."/>
            <person name="Nishi S."/>
            <person name="Hori S."/>
            <person name="Arai W."/>
            <person name="Tsubouchi T."/>
            <person name="Morono Y."/>
            <person name="Uchiyama I."/>
            <person name="Ito T."/>
            <person name="Fujiyama A."/>
            <person name="Inagaki F."/>
            <person name="Takami H."/>
        </authorList>
    </citation>
    <scope>NUCLEOTIDE SEQUENCE</scope>
    <source>
        <strain evidence="2">Expedition CK06-06</strain>
    </source>
</reference>
<protein>
    <recommendedName>
        <fullName evidence="3">DUF4389 domain-containing protein</fullName>
    </recommendedName>
</protein>
<evidence type="ECO:0008006" key="3">
    <source>
        <dbReference type="Google" id="ProtNLM"/>
    </source>
</evidence>
<comment type="caution">
    <text evidence="2">The sequence shown here is derived from an EMBL/GenBank/DDBJ whole genome shotgun (WGS) entry which is preliminary data.</text>
</comment>
<evidence type="ECO:0000256" key="1">
    <source>
        <dbReference type="SAM" id="Phobius"/>
    </source>
</evidence>
<dbReference type="InterPro" id="IPR025498">
    <property type="entry name" value="DUF4389"/>
</dbReference>
<evidence type="ECO:0000313" key="2">
    <source>
        <dbReference type="EMBL" id="GAG94629.1"/>
    </source>
</evidence>
<accession>X1BFC5</accession>